<name>A0A346NHC1_9ALTE</name>
<evidence type="ECO:0000313" key="2">
    <source>
        <dbReference type="Proteomes" id="UP000262073"/>
    </source>
</evidence>
<dbReference type="RefSeq" id="WP_117314901.1">
    <property type="nucleotide sequence ID" value="NZ_CP031769.1"/>
</dbReference>
<evidence type="ECO:0000313" key="1">
    <source>
        <dbReference type="EMBL" id="AXR04928.1"/>
    </source>
</evidence>
<dbReference type="OrthoDB" id="6334646at2"/>
<keyword evidence="2" id="KW-1185">Reference proteome</keyword>
<sequence length="151" mass="16531">MMKSPALDPKHKQWLQVNPEIARKQRAELHNLAQQYQQAGQPEEAIIQAEKALDTAHAVIVALRNPQTSAQTISEDFIAYAALTIYLASRYAEADRQPAADALYEQNQQQLMALTPLYASEPELATLIHSVVQGLAKQPPANTVPGAAGLH</sequence>
<accession>A0A346NHC1</accession>
<organism evidence="1 2">
    <name type="scientific">Salinimonas sediminis</name>
    <dbReference type="NCBI Taxonomy" id="2303538"/>
    <lineage>
        <taxon>Bacteria</taxon>
        <taxon>Pseudomonadati</taxon>
        <taxon>Pseudomonadota</taxon>
        <taxon>Gammaproteobacteria</taxon>
        <taxon>Alteromonadales</taxon>
        <taxon>Alteromonadaceae</taxon>
        <taxon>Alteromonas/Salinimonas group</taxon>
        <taxon>Salinimonas</taxon>
    </lineage>
</organism>
<dbReference type="EMBL" id="CP031769">
    <property type="protein sequence ID" value="AXR04928.1"/>
    <property type="molecule type" value="Genomic_DNA"/>
</dbReference>
<dbReference type="KEGG" id="salm:D0Y50_00225"/>
<dbReference type="AlphaFoldDB" id="A0A346NHC1"/>
<dbReference type="Proteomes" id="UP000262073">
    <property type="component" value="Chromosome"/>
</dbReference>
<proteinExistence type="predicted"/>
<evidence type="ECO:0008006" key="3">
    <source>
        <dbReference type="Google" id="ProtNLM"/>
    </source>
</evidence>
<protein>
    <recommendedName>
        <fullName evidence="3">Tetratricopeptide repeat protein</fullName>
    </recommendedName>
</protein>
<gene>
    <name evidence="1" type="ORF">D0Y50_00225</name>
</gene>
<reference evidence="1 2" key="1">
    <citation type="submission" date="2018-08" db="EMBL/GenBank/DDBJ databases">
        <title>Salinimonas sediminis sp. nov., a piezophilic bacterium isolated from a deep-sea sediment sample from the New Britain Trench.</title>
        <authorList>
            <person name="Cao J."/>
        </authorList>
    </citation>
    <scope>NUCLEOTIDE SEQUENCE [LARGE SCALE GENOMIC DNA]</scope>
    <source>
        <strain evidence="1 2">N102</strain>
    </source>
</reference>